<name>A0ABM8FUK3_9MICO</name>
<evidence type="ECO:0000313" key="3">
    <source>
        <dbReference type="EMBL" id="BDZ39368.1"/>
    </source>
</evidence>
<sequence>MTPNLTSPPSAPAKNRGFWPMRDIPTLVWLLLTIVAAVAHRALPMPGWLMLHLLLLGAVTHAILVWSQYFSFALLRSRATDADRRTQTIRLILSNAGAAVIIAGVVTHIWPVTLVGAAALIAAVVWHGISLIGRARRSMPGRFGRTIRYYIASAALLTIGAALGAWLARGDGAANLVLAHAFLNVLGWIGLTVAGTVVTLWPTILRTRADEHAASGAARALPLLAAGVVVAATGAALAQLLVVAVGLLAYLAGLVIIGISLFRAARQKAPRSFAALSVGMALVWWAGAVAMIAVGAVVAFIAGAGFDALAALVDQVVPYLAAGFAAQVVVGALSYLIPVVLGGGPTPVRVGTTGFDALGPLRVTTANVALAVCALPVSSLMRVSASILYLIAMASFLVVMLRAMRAQRHAKAEGAMLPAGARVRRVLRGLLRVRRRGSRARAPRRPRVGADRWRRRASSRTDVAPDRPSPAFWLCSWSPQALRPLTRSGWAGPPHRRVMRMLRCRPCRCRRRTCASPRAASKCRQARV</sequence>
<evidence type="ECO:0008006" key="5">
    <source>
        <dbReference type="Google" id="ProtNLM"/>
    </source>
</evidence>
<feature type="transmembrane region" description="Helical" evidence="2">
    <location>
        <begin position="147"/>
        <end position="169"/>
    </location>
</feature>
<feature type="transmembrane region" description="Helical" evidence="2">
    <location>
        <begin position="316"/>
        <end position="337"/>
    </location>
</feature>
<feature type="transmembrane region" description="Helical" evidence="2">
    <location>
        <begin position="49"/>
        <end position="70"/>
    </location>
</feature>
<organism evidence="3 4">
    <name type="scientific">Microbacterium suwonense</name>
    <dbReference type="NCBI Taxonomy" id="683047"/>
    <lineage>
        <taxon>Bacteria</taxon>
        <taxon>Bacillati</taxon>
        <taxon>Actinomycetota</taxon>
        <taxon>Actinomycetes</taxon>
        <taxon>Micrococcales</taxon>
        <taxon>Microbacteriaceae</taxon>
        <taxon>Microbacterium</taxon>
    </lineage>
</organism>
<keyword evidence="2" id="KW-0472">Membrane</keyword>
<dbReference type="Proteomes" id="UP001321543">
    <property type="component" value="Chromosome"/>
</dbReference>
<feature type="transmembrane region" description="Helical" evidence="2">
    <location>
        <begin position="216"/>
        <end position="235"/>
    </location>
</feature>
<gene>
    <name evidence="3" type="ORF">GCM10025863_19820</name>
</gene>
<evidence type="ECO:0000256" key="2">
    <source>
        <dbReference type="SAM" id="Phobius"/>
    </source>
</evidence>
<protein>
    <recommendedName>
        <fullName evidence="5">Copper oxidase</fullName>
    </recommendedName>
</protein>
<feature type="transmembrane region" description="Helical" evidence="2">
    <location>
        <begin position="241"/>
        <end position="262"/>
    </location>
</feature>
<reference evidence="4" key="1">
    <citation type="journal article" date="2019" name="Int. J. Syst. Evol. Microbiol.">
        <title>The Global Catalogue of Microorganisms (GCM) 10K type strain sequencing project: providing services to taxonomists for standard genome sequencing and annotation.</title>
        <authorList>
            <consortium name="The Broad Institute Genomics Platform"/>
            <consortium name="The Broad Institute Genome Sequencing Center for Infectious Disease"/>
            <person name="Wu L."/>
            <person name="Ma J."/>
        </authorList>
    </citation>
    <scope>NUCLEOTIDE SEQUENCE [LARGE SCALE GENOMIC DNA]</scope>
    <source>
        <strain evidence="4">NBRC 106310</strain>
    </source>
</reference>
<keyword evidence="2" id="KW-0812">Transmembrane</keyword>
<proteinExistence type="predicted"/>
<feature type="region of interest" description="Disordered" evidence="1">
    <location>
        <begin position="437"/>
        <end position="467"/>
    </location>
</feature>
<feature type="transmembrane region" description="Helical" evidence="2">
    <location>
        <begin position="24"/>
        <end position="43"/>
    </location>
</feature>
<feature type="compositionally biased region" description="Basic residues" evidence="1">
    <location>
        <begin position="437"/>
        <end position="458"/>
    </location>
</feature>
<feature type="transmembrane region" description="Helical" evidence="2">
    <location>
        <begin position="91"/>
        <end position="110"/>
    </location>
</feature>
<feature type="transmembrane region" description="Helical" evidence="2">
    <location>
        <begin position="358"/>
        <end position="377"/>
    </location>
</feature>
<dbReference type="RefSeq" id="WP_286299452.1">
    <property type="nucleotide sequence ID" value="NZ_AP027728.1"/>
</dbReference>
<evidence type="ECO:0000256" key="1">
    <source>
        <dbReference type="SAM" id="MobiDB-lite"/>
    </source>
</evidence>
<accession>A0ABM8FUK3</accession>
<feature type="transmembrane region" description="Helical" evidence="2">
    <location>
        <begin position="383"/>
        <end position="401"/>
    </location>
</feature>
<feature type="transmembrane region" description="Helical" evidence="2">
    <location>
        <begin position="274"/>
        <end position="304"/>
    </location>
</feature>
<evidence type="ECO:0000313" key="4">
    <source>
        <dbReference type="Proteomes" id="UP001321543"/>
    </source>
</evidence>
<feature type="transmembrane region" description="Helical" evidence="2">
    <location>
        <begin position="181"/>
        <end position="204"/>
    </location>
</feature>
<keyword evidence="4" id="KW-1185">Reference proteome</keyword>
<dbReference type="EMBL" id="AP027728">
    <property type="protein sequence ID" value="BDZ39368.1"/>
    <property type="molecule type" value="Genomic_DNA"/>
</dbReference>
<keyword evidence="2" id="KW-1133">Transmembrane helix</keyword>
<feature type="transmembrane region" description="Helical" evidence="2">
    <location>
        <begin position="116"/>
        <end position="135"/>
    </location>
</feature>